<name>A0A1U7JJT1_9HYPH</name>
<dbReference type="GO" id="GO:0004725">
    <property type="term" value="F:protein tyrosine phosphatase activity"/>
    <property type="evidence" value="ECO:0007669"/>
    <property type="project" value="UniProtKB-EC"/>
</dbReference>
<gene>
    <name evidence="7" type="ORF">A3843_06420</name>
</gene>
<dbReference type="SMART" id="SM00226">
    <property type="entry name" value="LMWPc"/>
    <property type="match status" value="1"/>
</dbReference>
<dbReference type="SUPFAM" id="SSF52788">
    <property type="entry name" value="Phosphotyrosine protein phosphatases I"/>
    <property type="match status" value="1"/>
</dbReference>
<organism evidence="7 8">
    <name type="scientific">Pseudovibrio exalbescens</name>
    <dbReference type="NCBI Taxonomy" id="197461"/>
    <lineage>
        <taxon>Bacteria</taxon>
        <taxon>Pseudomonadati</taxon>
        <taxon>Pseudomonadota</taxon>
        <taxon>Alphaproteobacteria</taxon>
        <taxon>Hyphomicrobiales</taxon>
        <taxon>Stappiaceae</taxon>
        <taxon>Pseudovibrio</taxon>
    </lineage>
</organism>
<sequence>MPDKTRVLFVCLGNICRSPLAEGLFLHHLQTANLLDAYDADSAGTGAWHVGNPPDPRSIAVAAVNGVDITQQRAQQVEDVHFSEFDYLVGMDHSNVARLKRLAPAGSVATVRMLFEHSGQDVPDPYFGENDGFQRVFDMVFKGTKDLLDELESKRKR</sequence>
<dbReference type="PRINTS" id="PR00719">
    <property type="entry name" value="LMWPTPASE"/>
</dbReference>
<proteinExistence type="inferred from homology"/>
<dbReference type="CDD" id="cd16343">
    <property type="entry name" value="LMWPTP"/>
    <property type="match status" value="1"/>
</dbReference>
<feature type="active site" description="Proton donor" evidence="5">
    <location>
        <position position="124"/>
    </location>
</feature>
<dbReference type="PANTHER" id="PTHR11717">
    <property type="entry name" value="LOW MOLECULAR WEIGHT PROTEIN TYROSINE PHOSPHATASE"/>
    <property type="match status" value="1"/>
</dbReference>
<evidence type="ECO:0000313" key="7">
    <source>
        <dbReference type="EMBL" id="OKL44911.1"/>
    </source>
</evidence>
<comment type="caution">
    <text evidence="7">The sequence shown here is derived from an EMBL/GenBank/DDBJ whole genome shotgun (WGS) entry which is preliminary data.</text>
</comment>
<dbReference type="InterPro" id="IPR050438">
    <property type="entry name" value="LMW_PTPase"/>
</dbReference>
<dbReference type="Pfam" id="PF01451">
    <property type="entry name" value="LMWPc"/>
    <property type="match status" value="1"/>
</dbReference>
<comment type="similarity">
    <text evidence="1">Belongs to the low molecular weight phosphotyrosine protein phosphatase family.</text>
</comment>
<dbReference type="EMBL" id="LVVZ01000010">
    <property type="protein sequence ID" value="OKL44911.1"/>
    <property type="molecule type" value="Genomic_DNA"/>
</dbReference>
<accession>A0A1U7JJT1</accession>
<dbReference type="InterPro" id="IPR036196">
    <property type="entry name" value="Ptyr_pPase_sf"/>
</dbReference>
<dbReference type="InterPro" id="IPR017867">
    <property type="entry name" value="Tyr_phospatase_low_mol_wt"/>
</dbReference>
<dbReference type="InterPro" id="IPR023485">
    <property type="entry name" value="Ptyr_pPase"/>
</dbReference>
<dbReference type="RefSeq" id="WP_028481430.1">
    <property type="nucleotide sequence ID" value="NZ_LVVZ01000010.1"/>
</dbReference>
<evidence type="ECO:0000256" key="4">
    <source>
        <dbReference type="ARBA" id="ARBA00022912"/>
    </source>
</evidence>
<dbReference type="PANTHER" id="PTHR11717:SF7">
    <property type="entry name" value="LOW MOLECULAR WEIGHT PHOSPHOTYROSINE PROTEIN PHOSPHATASE"/>
    <property type="match status" value="1"/>
</dbReference>
<evidence type="ECO:0000256" key="2">
    <source>
        <dbReference type="ARBA" id="ARBA00013064"/>
    </source>
</evidence>
<keyword evidence="8" id="KW-1185">Reference proteome</keyword>
<dbReference type="Gene3D" id="3.40.50.2300">
    <property type="match status" value="1"/>
</dbReference>
<feature type="active site" description="Nucleophile" evidence="5">
    <location>
        <position position="11"/>
    </location>
</feature>
<feature type="active site" evidence="5">
    <location>
        <position position="17"/>
    </location>
</feature>
<reference evidence="7 8" key="1">
    <citation type="submission" date="2016-03" db="EMBL/GenBank/DDBJ databases">
        <title>Genome sequence of Nesiotobacter sp. nov., a moderately halophilic alphaproteobacterium isolated from the Yellow Sea, China.</title>
        <authorList>
            <person name="Zhang G."/>
            <person name="Zhang R."/>
        </authorList>
    </citation>
    <scope>NUCLEOTIDE SEQUENCE [LARGE SCALE GENOMIC DNA]</scope>
    <source>
        <strain evidence="7 8">WB1-6</strain>
    </source>
</reference>
<evidence type="ECO:0000256" key="3">
    <source>
        <dbReference type="ARBA" id="ARBA00022801"/>
    </source>
</evidence>
<protein>
    <recommendedName>
        <fullName evidence="2">protein-tyrosine-phosphatase</fullName>
        <ecNumber evidence="2">3.1.3.48</ecNumber>
    </recommendedName>
</protein>
<dbReference type="STRING" id="197461.A3843_06420"/>
<keyword evidence="4" id="KW-0904">Protein phosphatase</keyword>
<dbReference type="OrthoDB" id="9784339at2"/>
<feature type="domain" description="Phosphotyrosine protein phosphatase I" evidence="6">
    <location>
        <begin position="5"/>
        <end position="150"/>
    </location>
</feature>
<keyword evidence="3" id="KW-0378">Hydrolase</keyword>
<evidence type="ECO:0000256" key="5">
    <source>
        <dbReference type="PIRSR" id="PIRSR617867-1"/>
    </source>
</evidence>
<dbReference type="AlphaFoldDB" id="A0A1U7JJT1"/>
<evidence type="ECO:0000313" key="8">
    <source>
        <dbReference type="Proteomes" id="UP000185783"/>
    </source>
</evidence>
<dbReference type="EC" id="3.1.3.48" evidence="2"/>
<evidence type="ECO:0000256" key="1">
    <source>
        <dbReference type="ARBA" id="ARBA00011063"/>
    </source>
</evidence>
<evidence type="ECO:0000259" key="6">
    <source>
        <dbReference type="SMART" id="SM00226"/>
    </source>
</evidence>
<dbReference type="Proteomes" id="UP000185783">
    <property type="component" value="Unassembled WGS sequence"/>
</dbReference>